<evidence type="ECO:0000313" key="2">
    <source>
        <dbReference type="EMBL" id="CAG6662675.1"/>
    </source>
</evidence>
<dbReference type="EMBL" id="HBUF01203302">
    <property type="protein sequence ID" value="CAG6662676.1"/>
    <property type="molecule type" value="Transcribed_RNA"/>
</dbReference>
<feature type="transmembrane region" description="Helical" evidence="1">
    <location>
        <begin position="37"/>
        <end position="55"/>
    </location>
</feature>
<sequence>MLQYLHLFIILWKNKTIKNQPINKKKGNNKMISPSQMLLRLLNFKVFCIFYYYFFNRAREMRKLEKQCLHVGHIVTYRWDGSSLGIISEFYYFNVEFVKIK</sequence>
<proteinExistence type="predicted"/>
<keyword evidence="1" id="KW-0472">Membrane</keyword>
<protein>
    <submittedName>
        <fullName evidence="2">Uncharacterized protein</fullName>
    </submittedName>
</protein>
<dbReference type="AlphaFoldDB" id="A0A8D8WLL2"/>
<keyword evidence="1" id="KW-0812">Transmembrane</keyword>
<keyword evidence="1" id="KW-1133">Transmembrane helix</keyword>
<name>A0A8D8WLL2_9HEMI</name>
<accession>A0A8D8WLL2</accession>
<evidence type="ECO:0000256" key="1">
    <source>
        <dbReference type="SAM" id="Phobius"/>
    </source>
</evidence>
<organism evidence="2">
    <name type="scientific">Cacopsylla melanoneura</name>
    <dbReference type="NCBI Taxonomy" id="428564"/>
    <lineage>
        <taxon>Eukaryota</taxon>
        <taxon>Metazoa</taxon>
        <taxon>Ecdysozoa</taxon>
        <taxon>Arthropoda</taxon>
        <taxon>Hexapoda</taxon>
        <taxon>Insecta</taxon>
        <taxon>Pterygota</taxon>
        <taxon>Neoptera</taxon>
        <taxon>Paraneoptera</taxon>
        <taxon>Hemiptera</taxon>
        <taxon>Sternorrhyncha</taxon>
        <taxon>Psylloidea</taxon>
        <taxon>Psyllidae</taxon>
        <taxon>Psyllinae</taxon>
        <taxon>Cacopsylla</taxon>
    </lineage>
</organism>
<dbReference type="EMBL" id="HBUF01203301">
    <property type="protein sequence ID" value="CAG6662675.1"/>
    <property type="molecule type" value="Transcribed_RNA"/>
</dbReference>
<reference evidence="2" key="1">
    <citation type="submission" date="2021-05" db="EMBL/GenBank/DDBJ databases">
        <authorList>
            <person name="Alioto T."/>
            <person name="Alioto T."/>
            <person name="Gomez Garrido J."/>
        </authorList>
    </citation>
    <scope>NUCLEOTIDE SEQUENCE</scope>
</reference>